<feature type="compositionally biased region" description="Polar residues" evidence="1">
    <location>
        <begin position="36"/>
        <end position="47"/>
    </location>
</feature>
<dbReference type="HOGENOM" id="CLU_286070_0_0_1"/>
<feature type="compositionally biased region" description="Low complexity" evidence="1">
    <location>
        <begin position="535"/>
        <end position="545"/>
    </location>
</feature>
<dbReference type="eggNOG" id="ENOG502T3RH">
    <property type="taxonomic scope" value="Eukaryota"/>
</dbReference>
<feature type="compositionally biased region" description="Polar residues" evidence="1">
    <location>
        <begin position="750"/>
        <end position="759"/>
    </location>
</feature>
<evidence type="ECO:0000256" key="1">
    <source>
        <dbReference type="SAM" id="MobiDB-lite"/>
    </source>
</evidence>
<feature type="compositionally biased region" description="Basic and acidic residues" evidence="1">
    <location>
        <begin position="573"/>
        <end position="592"/>
    </location>
</feature>
<feature type="compositionally biased region" description="Polar residues" evidence="1">
    <location>
        <begin position="606"/>
        <end position="627"/>
    </location>
</feature>
<dbReference type="InParanoid" id="B8MAB6"/>
<name>B8MAB6_TALSN</name>
<organism evidence="2 3">
    <name type="scientific">Talaromyces stipitatus (strain ATCC 10500 / CBS 375.48 / QM 6759 / NRRL 1006)</name>
    <name type="common">Penicillium stipitatum</name>
    <dbReference type="NCBI Taxonomy" id="441959"/>
    <lineage>
        <taxon>Eukaryota</taxon>
        <taxon>Fungi</taxon>
        <taxon>Dikarya</taxon>
        <taxon>Ascomycota</taxon>
        <taxon>Pezizomycotina</taxon>
        <taxon>Eurotiomycetes</taxon>
        <taxon>Eurotiomycetidae</taxon>
        <taxon>Eurotiales</taxon>
        <taxon>Trichocomaceae</taxon>
        <taxon>Talaromyces</taxon>
        <taxon>Talaromyces sect. Talaromyces</taxon>
    </lineage>
</organism>
<feature type="compositionally biased region" description="Polar residues" evidence="1">
    <location>
        <begin position="481"/>
        <end position="494"/>
    </location>
</feature>
<feature type="region of interest" description="Disordered" evidence="1">
    <location>
        <begin position="844"/>
        <end position="932"/>
    </location>
</feature>
<protein>
    <submittedName>
        <fullName evidence="2">Uncharacterized protein</fullName>
    </submittedName>
</protein>
<feature type="region of interest" description="Disordered" evidence="1">
    <location>
        <begin position="384"/>
        <end position="403"/>
    </location>
</feature>
<feature type="compositionally biased region" description="Polar residues" evidence="1">
    <location>
        <begin position="192"/>
        <end position="203"/>
    </location>
</feature>
<dbReference type="PhylomeDB" id="B8MAB6"/>
<gene>
    <name evidence="2" type="ORF">TSTA_123500</name>
</gene>
<dbReference type="Proteomes" id="UP000001745">
    <property type="component" value="Unassembled WGS sequence"/>
</dbReference>
<feature type="compositionally biased region" description="Pro residues" evidence="1">
    <location>
        <begin position="208"/>
        <end position="218"/>
    </location>
</feature>
<feature type="compositionally biased region" description="Basic and acidic residues" evidence="1">
    <location>
        <begin position="467"/>
        <end position="476"/>
    </location>
</feature>
<reference evidence="3" key="1">
    <citation type="journal article" date="2015" name="Genome Announc.">
        <title>Genome sequence of the AIDS-associated pathogen Penicillium marneffei (ATCC18224) and its near taxonomic relative Talaromyces stipitatus (ATCC10500).</title>
        <authorList>
            <person name="Nierman W.C."/>
            <person name="Fedorova-Abrams N.D."/>
            <person name="Andrianopoulos A."/>
        </authorList>
    </citation>
    <scope>NUCLEOTIDE SEQUENCE [LARGE SCALE GENOMIC DNA]</scope>
    <source>
        <strain evidence="3">ATCC 10500 / CBS 375.48 / QM 6759 / NRRL 1006</strain>
    </source>
</reference>
<feature type="compositionally biased region" description="Polar residues" evidence="1">
    <location>
        <begin position="318"/>
        <end position="327"/>
    </location>
</feature>
<evidence type="ECO:0000313" key="3">
    <source>
        <dbReference type="Proteomes" id="UP000001745"/>
    </source>
</evidence>
<feature type="compositionally biased region" description="Basic and acidic residues" evidence="1">
    <location>
        <begin position="711"/>
        <end position="723"/>
    </location>
</feature>
<feature type="compositionally biased region" description="Low complexity" evidence="1">
    <location>
        <begin position="850"/>
        <end position="897"/>
    </location>
</feature>
<feature type="region of interest" description="Disordered" evidence="1">
    <location>
        <begin position="1"/>
        <end position="59"/>
    </location>
</feature>
<dbReference type="GeneID" id="8108261"/>
<dbReference type="AlphaFoldDB" id="B8MAB6"/>
<feature type="compositionally biased region" description="Acidic residues" evidence="1">
    <location>
        <begin position="328"/>
        <end position="338"/>
    </location>
</feature>
<feature type="region of interest" description="Disordered" evidence="1">
    <location>
        <begin position="655"/>
        <end position="676"/>
    </location>
</feature>
<sequence>MSSIFRAQRRQSWTTTTTAGSDAQSSDLETQHEGNETVNSSVSSRYSLQPVPRIPSLRLGDGISFRESFDGDETFSMHTRSFSADFGRRMLGSVVEGEESGGLRGARSSSLRQVVRGGYGDGEEGRRTGKESGLRNGLSIAMDSHNDAVSVPVDSHGTVDQATGPGKESKDGVGEIGSLHFAADVDRKDDSGSTQSRASDPEQNTPPTISPVSPPLPHEPSQSGSQVLGQSDISHALLTALPQLTLEPTAQPRLSPPGTDEKLHSPVSPPLPQNGNLVPPQPANRRDSIVSQISEISQDEMDRIREKFDEDGIYTGEPSPTRSQVSELTDDDEDDDIVDAMREKLDEAGFHSDPEKDTLEQFPRPPTATSGNEPMRVVRMSRFSIDKKTAAQSSENDTRRYSRFSFESEGNALAEEMLVNAHGRRSGQAYQRNAETKFEESHVPVTLGEDAPDEAPPLFDDSEAPYSDDRKGHQARVETLGNDNRVSDSQNRQSLRPEAAQSPPRYQPIQSSPPPHMNTLWKTGRLPVLHANRDSVTSSSVSSVSNPNVDPNAQRIAISPEPPLIGSHNQHRPSPELRDSNKPNRPRIDDVTTNHTPGWSLWANHGRSQQRTSNGIASNYSPHSSGSPGKRDEESLHSGDSMTVQAAASRLDLRSEPSPLMNSSETASDHSNPGKISSQLLNKVKFMGKRTKGAPAAAIAPPVETIETKVVEKRKEKKTDGKKGALSRFGGIFNRSGPNPRPEETVQLAKYSQVSENTWTGGGRSSYPQATAHQQPYTAGTASSRHASMPAQDKALPSPPGGYYAPPSKPMYEPSVNYANQAYPPYNSTSMNGYQHLPAQYAPNTGQYAHQSPPFQPQPLQYLQPQPAAPPQHQISISSRSYNNISPTINSSTSASPELEQSRSRARDLRMRSRSPRPAQIRAPPSGSENLNYSDPIYNLGKFHAVTETPRIGDQSLPFPITLPDDLANGQLSPRNSIQPESAIFFDRNRAGNQNAGLGFNQSTQMSTIEFTLEGTTTAAGNTGGKSNSEMYETRPVHAKNTVPVELPVPNENDEEEIVMSSTAYPGQEWQPPGFEQWAPY</sequence>
<feature type="compositionally biased region" description="Basic and acidic residues" evidence="1">
    <location>
        <begin position="300"/>
        <end position="310"/>
    </location>
</feature>
<feature type="region of interest" description="Disordered" evidence="1">
    <location>
        <begin position="97"/>
        <end position="377"/>
    </location>
</feature>
<accession>B8MAB6</accession>
<feature type="region of interest" description="Disordered" evidence="1">
    <location>
        <begin position="711"/>
        <end position="822"/>
    </location>
</feature>
<feature type="compositionally biased region" description="Basic and acidic residues" evidence="1">
    <location>
        <begin position="339"/>
        <end position="359"/>
    </location>
</feature>
<evidence type="ECO:0000313" key="2">
    <source>
        <dbReference type="EMBL" id="EED18618.1"/>
    </source>
</evidence>
<proteinExistence type="predicted"/>
<feature type="compositionally biased region" description="Polar residues" evidence="1">
    <location>
        <begin position="1"/>
        <end position="28"/>
    </location>
</feature>
<dbReference type="RefSeq" id="XP_002482610.1">
    <property type="nucleotide sequence ID" value="XM_002482565.1"/>
</dbReference>
<dbReference type="EMBL" id="EQ962655">
    <property type="protein sequence ID" value="EED18618.1"/>
    <property type="molecule type" value="Genomic_DNA"/>
</dbReference>
<feature type="compositionally biased region" description="Polar residues" evidence="1">
    <location>
        <begin position="660"/>
        <end position="676"/>
    </location>
</feature>
<dbReference type="OrthoDB" id="5151921at2759"/>
<feature type="compositionally biased region" description="Basic and acidic residues" evidence="1">
    <location>
        <begin position="900"/>
        <end position="911"/>
    </location>
</feature>
<feature type="compositionally biased region" description="Basic and acidic residues" evidence="1">
    <location>
        <begin position="123"/>
        <end position="133"/>
    </location>
</feature>
<dbReference type="VEuPathDB" id="FungiDB:TSTA_123500"/>
<feature type="compositionally biased region" description="Polar residues" evidence="1">
    <location>
        <begin position="220"/>
        <end position="233"/>
    </location>
</feature>
<dbReference type="STRING" id="441959.B8MAB6"/>
<feature type="region of interest" description="Disordered" evidence="1">
    <location>
        <begin position="423"/>
        <end position="642"/>
    </location>
</feature>
<feature type="compositionally biased region" description="Polar residues" evidence="1">
    <location>
        <begin position="766"/>
        <end position="786"/>
    </location>
</feature>
<keyword evidence="3" id="KW-1185">Reference proteome</keyword>